<sequence>MVFEAWMDKLLLELTLLFLSLTLLAIMLSTIRHSLHLSFPSSRKRHTEAQSDACSTRTRTDLKSIATRWVDSKRPSKCINSES</sequence>
<accession>M3B319</accession>
<dbReference type="EMBL" id="KB446557">
    <property type="protein sequence ID" value="EME83763.1"/>
    <property type="molecule type" value="Genomic_DNA"/>
</dbReference>
<dbReference type="OrthoDB" id="10459081at2759"/>
<keyword evidence="2" id="KW-1185">Reference proteome</keyword>
<proteinExistence type="predicted"/>
<gene>
    <name evidence="1" type="ORF">MYCFIDRAFT_210698</name>
</gene>
<dbReference type="Proteomes" id="UP000016932">
    <property type="component" value="Unassembled WGS sequence"/>
</dbReference>
<evidence type="ECO:0000313" key="1">
    <source>
        <dbReference type="EMBL" id="EME83763.1"/>
    </source>
</evidence>
<protein>
    <submittedName>
        <fullName evidence="1">Uncharacterized protein</fullName>
    </submittedName>
</protein>
<evidence type="ECO:0000313" key="2">
    <source>
        <dbReference type="Proteomes" id="UP000016932"/>
    </source>
</evidence>
<dbReference type="AlphaFoldDB" id="M3B319"/>
<dbReference type="RefSeq" id="XP_007924412.1">
    <property type="nucleotide sequence ID" value="XM_007926221.1"/>
</dbReference>
<dbReference type="HOGENOM" id="CLU_2549276_0_0_1"/>
<dbReference type="KEGG" id="pfj:MYCFIDRAFT_210698"/>
<reference evidence="1 2" key="1">
    <citation type="journal article" date="2012" name="PLoS Pathog.">
        <title>Diverse lifestyles and strategies of plant pathogenesis encoded in the genomes of eighteen Dothideomycetes fungi.</title>
        <authorList>
            <person name="Ohm R.A."/>
            <person name="Feau N."/>
            <person name="Henrissat B."/>
            <person name="Schoch C.L."/>
            <person name="Horwitz B.A."/>
            <person name="Barry K.W."/>
            <person name="Condon B.J."/>
            <person name="Copeland A.C."/>
            <person name="Dhillon B."/>
            <person name="Glaser F."/>
            <person name="Hesse C.N."/>
            <person name="Kosti I."/>
            <person name="LaButti K."/>
            <person name="Lindquist E.A."/>
            <person name="Lucas S."/>
            <person name="Salamov A.A."/>
            <person name="Bradshaw R.E."/>
            <person name="Ciuffetti L."/>
            <person name="Hamelin R.C."/>
            <person name="Kema G.H.J."/>
            <person name="Lawrence C."/>
            <person name="Scott J.A."/>
            <person name="Spatafora J.W."/>
            <person name="Turgeon B.G."/>
            <person name="de Wit P.J.G.M."/>
            <person name="Zhong S."/>
            <person name="Goodwin S.B."/>
            <person name="Grigoriev I.V."/>
        </authorList>
    </citation>
    <scope>NUCLEOTIDE SEQUENCE [LARGE SCALE GENOMIC DNA]</scope>
    <source>
        <strain evidence="1 2">CIRAD86</strain>
    </source>
</reference>
<feature type="non-terminal residue" evidence="1">
    <location>
        <position position="83"/>
    </location>
</feature>
<dbReference type="GeneID" id="19337171"/>
<dbReference type="VEuPathDB" id="FungiDB:MYCFIDRAFT_210698"/>
<organism evidence="1 2">
    <name type="scientific">Pseudocercospora fijiensis (strain CIRAD86)</name>
    <name type="common">Black leaf streak disease fungus</name>
    <name type="synonym">Mycosphaerella fijiensis</name>
    <dbReference type="NCBI Taxonomy" id="383855"/>
    <lineage>
        <taxon>Eukaryota</taxon>
        <taxon>Fungi</taxon>
        <taxon>Dikarya</taxon>
        <taxon>Ascomycota</taxon>
        <taxon>Pezizomycotina</taxon>
        <taxon>Dothideomycetes</taxon>
        <taxon>Dothideomycetidae</taxon>
        <taxon>Mycosphaerellales</taxon>
        <taxon>Mycosphaerellaceae</taxon>
        <taxon>Pseudocercospora</taxon>
    </lineage>
</organism>
<name>M3B319_PSEFD</name>